<feature type="compositionally biased region" description="Gly residues" evidence="4">
    <location>
        <begin position="184"/>
        <end position="219"/>
    </location>
</feature>
<dbReference type="EMBL" id="RCHS01000358">
    <property type="protein sequence ID" value="RMX59404.1"/>
    <property type="molecule type" value="Genomic_DNA"/>
</dbReference>
<reference evidence="6 7" key="1">
    <citation type="journal article" date="2018" name="Sci. Rep.">
        <title>Comparative analysis of the Pocillopora damicornis genome highlights role of immune system in coral evolution.</title>
        <authorList>
            <person name="Cunning R."/>
            <person name="Bay R.A."/>
            <person name="Gillette P."/>
            <person name="Baker A.C."/>
            <person name="Traylor-Knowles N."/>
        </authorList>
    </citation>
    <scope>NUCLEOTIDE SEQUENCE [LARGE SCALE GENOMIC DNA]</scope>
    <source>
        <strain evidence="6">RSMAS</strain>
        <tissue evidence="6">Whole animal</tissue>
    </source>
</reference>
<feature type="domain" description="RRM" evidence="5">
    <location>
        <begin position="102"/>
        <end position="181"/>
    </location>
</feature>
<comment type="caution">
    <text evidence="6">The sequence shown here is derived from an EMBL/GenBank/DDBJ whole genome shotgun (WGS) entry which is preliminary data.</text>
</comment>
<dbReference type="Gene3D" id="3.30.70.330">
    <property type="match status" value="2"/>
</dbReference>
<dbReference type="PANTHER" id="PTHR48032">
    <property type="entry name" value="RNA-BINDING PROTEIN MUSASHI HOMOLOG RBP6"/>
    <property type="match status" value="1"/>
</dbReference>
<gene>
    <name evidence="6" type="ORF">pdam_00019346</name>
</gene>
<evidence type="ECO:0000259" key="5">
    <source>
        <dbReference type="PROSITE" id="PS50102"/>
    </source>
</evidence>
<evidence type="ECO:0000256" key="4">
    <source>
        <dbReference type="SAM" id="MobiDB-lite"/>
    </source>
</evidence>
<feature type="compositionally biased region" description="Gly residues" evidence="4">
    <location>
        <begin position="298"/>
        <end position="317"/>
    </location>
</feature>
<feature type="region of interest" description="Disordered" evidence="4">
    <location>
        <begin position="285"/>
        <end position="317"/>
    </location>
</feature>
<dbReference type="GO" id="GO:0006417">
    <property type="term" value="P:regulation of translation"/>
    <property type="evidence" value="ECO:0007669"/>
    <property type="project" value="TreeGrafter"/>
</dbReference>
<keyword evidence="2 3" id="KW-0694">RNA-binding</keyword>
<evidence type="ECO:0000313" key="7">
    <source>
        <dbReference type="Proteomes" id="UP000275408"/>
    </source>
</evidence>
<dbReference type="STRING" id="46731.A0A3M6V0W7"/>
<organism evidence="6 7">
    <name type="scientific">Pocillopora damicornis</name>
    <name type="common">Cauliflower coral</name>
    <name type="synonym">Millepora damicornis</name>
    <dbReference type="NCBI Taxonomy" id="46731"/>
    <lineage>
        <taxon>Eukaryota</taxon>
        <taxon>Metazoa</taxon>
        <taxon>Cnidaria</taxon>
        <taxon>Anthozoa</taxon>
        <taxon>Hexacorallia</taxon>
        <taxon>Scleractinia</taxon>
        <taxon>Astrocoeniina</taxon>
        <taxon>Pocilloporidae</taxon>
        <taxon>Pocillopora</taxon>
    </lineage>
</organism>
<dbReference type="InterPro" id="IPR000504">
    <property type="entry name" value="RRM_dom"/>
</dbReference>
<dbReference type="SMART" id="SM00360">
    <property type="entry name" value="RRM"/>
    <property type="match status" value="2"/>
</dbReference>
<dbReference type="SUPFAM" id="SSF54928">
    <property type="entry name" value="RNA-binding domain, RBD"/>
    <property type="match status" value="2"/>
</dbReference>
<evidence type="ECO:0000256" key="2">
    <source>
        <dbReference type="ARBA" id="ARBA00022884"/>
    </source>
</evidence>
<evidence type="ECO:0000256" key="3">
    <source>
        <dbReference type="PROSITE-ProRule" id="PRU00176"/>
    </source>
</evidence>
<dbReference type="Pfam" id="PF00076">
    <property type="entry name" value="RRM_1"/>
    <property type="match status" value="2"/>
</dbReference>
<sequence length="317" mass="33531">MATEGWENNPDLKKLYIGKLKLESTEESLKNHFGKYGTVTEVKIGLDKDHNPRGFAFVSMSDQAAVDQILEDKPQVVDGQTVYPRRAIPRDDPNPLAQLKTKKLFIGGLNEEASEEDIKNVLAIFTPHQPEKIKLMFDRNTNKFKGYAFAWFQNEHIVDKLFIIRNCTIKDKKVELKKAEENSGQGGGGQGGGGGFRGRGGGGFRGRGRGGGQGGGGGGGGGGAGYNGAYSQPAYGSGYEGYENYGSGDYSYGSGYGYDGGYGSYGGAYGSGYGGGYHNMGEYSSEASSYGPNRRGGQVRGRGGGGGGAGGGGYRPY</sequence>
<feature type="domain" description="RRM" evidence="5">
    <location>
        <begin position="13"/>
        <end position="95"/>
    </location>
</feature>
<feature type="region of interest" description="Disordered" evidence="4">
    <location>
        <begin position="179"/>
        <end position="219"/>
    </location>
</feature>
<keyword evidence="7" id="KW-1185">Reference proteome</keyword>
<protein>
    <recommendedName>
        <fullName evidence="5">RRM domain-containing protein</fullName>
    </recommendedName>
</protein>
<dbReference type="PROSITE" id="PS50102">
    <property type="entry name" value="RRM"/>
    <property type="match status" value="2"/>
</dbReference>
<keyword evidence="1" id="KW-0677">Repeat</keyword>
<dbReference type="InterPro" id="IPR035979">
    <property type="entry name" value="RBD_domain_sf"/>
</dbReference>
<dbReference type="AlphaFoldDB" id="A0A3M6V0W7"/>
<evidence type="ECO:0000256" key="1">
    <source>
        <dbReference type="ARBA" id="ARBA00022737"/>
    </source>
</evidence>
<name>A0A3M6V0W7_POCDA</name>
<dbReference type="PANTHER" id="PTHR48032:SF6">
    <property type="entry name" value="RNA-BINDING (RRM_RBD_RNP MOTIFS) FAMILY PROTEIN"/>
    <property type="match status" value="1"/>
</dbReference>
<accession>A0A3M6V0W7</accession>
<proteinExistence type="predicted"/>
<dbReference type="GO" id="GO:0003729">
    <property type="term" value="F:mRNA binding"/>
    <property type="evidence" value="ECO:0007669"/>
    <property type="project" value="TreeGrafter"/>
</dbReference>
<dbReference type="InterPro" id="IPR012677">
    <property type="entry name" value="Nucleotide-bd_a/b_plait_sf"/>
</dbReference>
<dbReference type="Proteomes" id="UP000275408">
    <property type="component" value="Unassembled WGS sequence"/>
</dbReference>
<dbReference type="OrthoDB" id="1875751at2759"/>
<evidence type="ECO:0000313" key="6">
    <source>
        <dbReference type="EMBL" id="RMX59404.1"/>
    </source>
</evidence>